<evidence type="ECO:0000313" key="2">
    <source>
        <dbReference type="Proteomes" id="UP000177208"/>
    </source>
</evidence>
<dbReference type="Proteomes" id="UP000177208">
    <property type="component" value="Unassembled WGS sequence"/>
</dbReference>
<gene>
    <name evidence="1" type="ORF">A2774_02765</name>
</gene>
<name>A0A1F7GBN7_9BACT</name>
<dbReference type="SUPFAM" id="SSF52402">
    <property type="entry name" value="Adenine nucleotide alpha hydrolases-like"/>
    <property type="match status" value="1"/>
</dbReference>
<proteinExistence type="predicted"/>
<organism evidence="1 2">
    <name type="scientific">Candidatus Roizmanbacteria bacterium RIFCSPHIGHO2_01_FULL_39_12c</name>
    <dbReference type="NCBI Taxonomy" id="1802031"/>
    <lineage>
        <taxon>Bacteria</taxon>
        <taxon>Candidatus Roizmaniibacteriota</taxon>
    </lineage>
</organism>
<evidence type="ECO:0008006" key="3">
    <source>
        <dbReference type="Google" id="ProtNLM"/>
    </source>
</evidence>
<protein>
    <recommendedName>
        <fullName evidence="3">UDP-N-acetyl-alpha-D-muramoyl-L-alanyl-L-glutamate epimerase</fullName>
    </recommendedName>
</protein>
<reference evidence="1 2" key="1">
    <citation type="journal article" date="2016" name="Nat. Commun.">
        <title>Thousands of microbial genomes shed light on interconnected biogeochemical processes in an aquifer system.</title>
        <authorList>
            <person name="Anantharaman K."/>
            <person name="Brown C.T."/>
            <person name="Hug L.A."/>
            <person name="Sharon I."/>
            <person name="Castelle C.J."/>
            <person name="Probst A.J."/>
            <person name="Thomas B.C."/>
            <person name="Singh A."/>
            <person name="Wilkins M.J."/>
            <person name="Karaoz U."/>
            <person name="Brodie E.L."/>
            <person name="Williams K.H."/>
            <person name="Hubbard S.S."/>
            <person name="Banfield J.F."/>
        </authorList>
    </citation>
    <scope>NUCLEOTIDE SEQUENCE [LARGE SCALE GENOMIC DNA]</scope>
</reference>
<accession>A0A1F7GBN7</accession>
<evidence type="ECO:0000313" key="1">
    <source>
        <dbReference type="EMBL" id="OGK16353.1"/>
    </source>
</evidence>
<dbReference type="EMBL" id="MFZG01000023">
    <property type="protein sequence ID" value="OGK16353.1"/>
    <property type="molecule type" value="Genomic_DNA"/>
</dbReference>
<sequence>MSDQPLHVFRKINKTGVEIKIKKRVYDIKYPYQIWEKLPKSLHRLFADSLAYISTWHLPLVNKTFLNYHFSHPPIEPVFFKILLYSIPMNIFEERNLKTSELVRQFYNANFKTQFKALDSSYSGKKVKKRLKNKAIILFSFGKDSLLTYGILSELGINSALIFMKEPQCFIENKHKKRLADKFYQKIGVEVKFFSLSIGKLRQDKDMWWGWDIILSQYAFILIPYYFYHQARYLFFGNEQSCNFYLRDKEGYLVNPVYEQSVSAMQLMQDIPKLFFIKTQIGSLVEPIHEIFVTFILHHRYAEIGRFQMSCFSEEEQARNKRWCGVCEKCARMYIFLRAFNISTERVGFSNSDMLSNKKEKYYVLFNGESDISAYGGSGLGRDEQLLAFYLSYKNGAKGELIDRFRRLHLNEAEQKQEKLVEEYFGIHSSYSLPSTLRKKVLRIFDKEKKAALKYLAKIL</sequence>
<dbReference type="AlphaFoldDB" id="A0A1F7GBN7"/>
<comment type="caution">
    <text evidence="1">The sequence shown here is derived from an EMBL/GenBank/DDBJ whole genome shotgun (WGS) entry which is preliminary data.</text>
</comment>